<dbReference type="eggNOG" id="COG4552">
    <property type="taxonomic scope" value="Bacteria"/>
</dbReference>
<dbReference type="GO" id="GO:0034069">
    <property type="term" value="F:aminoglycoside N-acetyltransferase activity"/>
    <property type="evidence" value="ECO:0007669"/>
    <property type="project" value="TreeGrafter"/>
</dbReference>
<dbReference type="InterPro" id="IPR016181">
    <property type="entry name" value="Acyl_CoA_acyltransferase"/>
</dbReference>
<dbReference type="GO" id="GO:0006108">
    <property type="term" value="P:malate metabolic process"/>
    <property type="evidence" value="ECO:0007669"/>
    <property type="project" value="InterPro"/>
</dbReference>
<dbReference type="EMBL" id="ACLR01000179">
    <property type="protein sequence ID" value="EEK16495.1"/>
    <property type="molecule type" value="Genomic_DNA"/>
</dbReference>
<keyword evidence="3" id="KW-0808">Transferase</keyword>
<evidence type="ECO:0000313" key="3">
    <source>
        <dbReference type="EMBL" id="EEK16495.1"/>
    </source>
</evidence>
<organism evidence="3 4">
    <name type="scientific">Porphyromonas uenonis 60-3</name>
    <dbReference type="NCBI Taxonomy" id="596327"/>
    <lineage>
        <taxon>Bacteria</taxon>
        <taxon>Pseudomonadati</taxon>
        <taxon>Bacteroidota</taxon>
        <taxon>Bacteroidia</taxon>
        <taxon>Bacteroidales</taxon>
        <taxon>Porphyromonadaceae</taxon>
        <taxon>Porphyromonas</taxon>
    </lineage>
</organism>
<evidence type="ECO:0000259" key="2">
    <source>
        <dbReference type="PROSITE" id="PS51186"/>
    </source>
</evidence>
<dbReference type="STRING" id="596327.PORUE0001_1740"/>
<dbReference type="InterPro" id="IPR051554">
    <property type="entry name" value="Acetyltransferase_Eis"/>
</dbReference>
<dbReference type="Gene3D" id="3.40.630.30">
    <property type="match status" value="1"/>
</dbReference>
<dbReference type="Pfam" id="PF13527">
    <property type="entry name" value="Acetyltransf_9"/>
    <property type="match status" value="1"/>
</dbReference>
<protein>
    <submittedName>
        <fullName evidence="3">Acetyltransferase, GNAT family</fullName>
    </submittedName>
</protein>
<sequence length="328" mass="38026">MRPKAETQRLYEEIWRTTFGDSDDFIALYSRTTFDPRRTHLLTTLDQSRALSHVQYLPYLMRYRDQWWRAGYISGAATASDQRGKGLVQHLMRASHLQMWREGCLCAFLIPAEEWLYHFYRKMGYATLYGKRLTPTLEGKPTDRPSGEAWQQYQSWQATLAEHYPTVTHSYHQWRTLLASLALENGGIGTIGETTYYYYKDAEGKRQSVLAISSAKEPADKPFDLKAPFGMLRPLRIAELLTWAIELSLLEMDQLAPAALYVDPERIVFDLLDEQIPTNSGRYCLLRQRRQLLFAPRSSCRLVKPFTPDQLLAALPILQHTLVYAMME</sequence>
<comment type="catalytic activity">
    <reaction evidence="1">
        <text>(S)-malate + NAD(+) = oxaloacetate + NADH + H(+)</text>
        <dbReference type="Rhea" id="RHEA:21432"/>
        <dbReference type="ChEBI" id="CHEBI:15378"/>
        <dbReference type="ChEBI" id="CHEBI:15589"/>
        <dbReference type="ChEBI" id="CHEBI:16452"/>
        <dbReference type="ChEBI" id="CHEBI:57540"/>
        <dbReference type="ChEBI" id="CHEBI:57945"/>
        <dbReference type="EC" id="1.1.1.37"/>
    </reaction>
</comment>
<dbReference type="AlphaFoldDB" id="C2MCQ8"/>
<dbReference type="InterPro" id="IPR001252">
    <property type="entry name" value="Malate_DH_AS"/>
</dbReference>
<dbReference type="PANTHER" id="PTHR37817:SF1">
    <property type="entry name" value="N-ACETYLTRANSFERASE EIS"/>
    <property type="match status" value="1"/>
</dbReference>
<dbReference type="GO" id="GO:0030649">
    <property type="term" value="P:aminoglycoside antibiotic catabolic process"/>
    <property type="evidence" value="ECO:0007669"/>
    <property type="project" value="TreeGrafter"/>
</dbReference>
<evidence type="ECO:0000313" key="4">
    <source>
        <dbReference type="Proteomes" id="UP000003303"/>
    </source>
</evidence>
<proteinExistence type="predicted"/>
<dbReference type="PROSITE" id="PS51186">
    <property type="entry name" value="GNAT"/>
    <property type="match status" value="1"/>
</dbReference>
<accession>C2MCQ8</accession>
<feature type="domain" description="N-acetyltransferase" evidence="2">
    <location>
        <begin position="1"/>
        <end position="143"/>
    </location>
</feature>
<gene>
    <name evidence="3" type="ORF">PORUE0001_1740</name>
</gene>
<dbReference type="InterPro" id="IPR000182">
    <property type="entry name" value="GNAT_dom"/>
</dbReference>
<evidence type="ECO:0000256" key="1">
    <source>
        <dbReference type="ARBA" id="ARBA00048313"/>
    </source>
</evidence>
<comment type="caution">
    <text evidence="3">The sequence shown here is derived from an EMBL/GenBank/DDBJ whole genome shotgun (WGS) entry which is preliminary data.</text>
</comment>
<dbReference type="OrthoDB" id="9768284at2"/>
<dbReference type="Proteomes" id="UP000003303">
    <property type="component" value="Unassembled WGS sequence"/>
</dbReference>
<dbReference type="PANTHER" id="PTHR37817">
    <property type="entry name" value="N-ACETYLTRANSFERASE EIS"/>
    <property type="match status" value="1"/>
</dbReference>
<dbReference type="RefSeq" id="WP_007365674.1">
    <property type="nucleotide sequence ID" value="NZ_ACLR01000179.1"/>
</dbReference>
<reference evidence="3 4" key="1">
    <citation type="submission" date="2009-04" db="EMBL/GenBank/DDBJ databases">
        <authorList>
            <person name="Sebastian Y."/>
            <person name="Madupu R."/>
            <person name="Durkin A.S."/>
            <person name="Torralba M."/>
            <person name="Methe B."/>
            <person name="Sutton G.G."/>
            <person name="Strausberg R.L."/>
            <person name="Nelson K.E."/>
        </authorList>
    </citation>
    <scope>NUCLEOTIDE SEQUENCE [LARGE SCALE GENOMIC DNA]</scope>
    <source>
        <strain evidence="3 4">60-3</strain>
    </source>
</reference>
<name>C2MCQ8_9PORP</name>
<dbReference type="PROSITE" id="PS00068">
    <property type="entry name" value="MDH"/>
    <property type="match status" value="1"/>
</dbReference>
<dbReference type="GO" id="GO:0030060">
    <property type="term" value="F:L-malate dehydrogenase (NAD+) activity"/>
    <property type="evidence" value="ECO:0007669"/>
    <property type="project" value="UniProtKB-EC"/>
</dbReference>
<dbReference type="SUPFAM" id="SSF55729">
    <property type="entry name" value="Acyl-CoA N-acyltransferases (Nat)"/>
    <property type="match status" value="1"/>
</dbReference>
<keyword evidence="4" id="KW-1185">Reference proteome</keyword>